<dbReference type="PANTHER" id="PTHR47739:SF1">
    <property type="entry name" value="TRNA1(VAL) (ADENINE(37)-N6)-METHYLTRANSFERASE"/>
    <property type="match status" value="1"/>
</dbReference>
<gene>
    <name evidence="3" type="ORF">H9945_01410</name>
</gene>
<dbReference type="Pfam" id="PF05175">
    <property type="entry name" value="MTS"/>
    <property type="match status" value="1"/>
</dbReference>
<evidence type="ECO:0000313" key="3">
    <source>
        <dbReference type="EMBL" id="HJB41140.1"/>
    </source>
</evidence>
<dbReference type="Proteomes" id="UP000886803">
    <property type="component" value="Unassembled WGS sequence"/>
</dbReference>
<dbReference type="PANTHER" id="PTHR47739">
    <property type="entry name" value="TRNA1(VAL) (ADENINE(37)-N6)-METHYLTRANSFERASE"/>
    <property type="match status" value="1"/>
</dbReference>
<proteinExistence type="predicted"/>
<dbReference type="GO" id="GO:0003676">
    <property type="term" value="F:nucleic acid binding"/>
    <property type="evidence" value="ECO:0007669"/>
    <property type="project" value="InterPro"/>
</dbReference>
<dbReference type="InterPro" id="IPR002052">
    <property type="entry name" value="DNA_methylase_N6_adenine_CS"/>
</dbReference>
<feature type="domain" description="Methyltransferase small" evidence="2">
    <location>
        <begin position="24"/>
        <end position="124"/>
    </location>
</feature>
<keyword evidence="3" id="KW-0489">Methyltransferase</keyword>
<dbReference type="SUPFAM" id="SSF53335">
    <property type="entry name" value="S-adenosyl-L-methionine-dependent methyltransferases"/>
    <property type="match status" value="1"/>
</dbReference>
<dbReference type="InterPro" id="IPR029063">
    <property type="entry name" value="SAM-dependent_MTases_sf"/>
</dbReference>
<evidence type="ECO:0000256" key="1">
    <source>
        <dbReference type="SAM" id="MobiDB-lite"/>
    </source>
</evidence>
<dbReference type="GO" id="GO:0008757">
    <property type="term" value="F:S-adenosylmethionine-dependent methyltransferase activity"/>
    <property type="evidence" value="ECO:0007669"/>
    <property type="project" value="UniProtKB-ARBA"/>
</dbReference>
<reference evidence="3" key="1">
    <citation type="journal article" date="2021" name="PeerJ">
        <title>Extensive microbial diversity within the chicken gut microbiome revealed by metagenomics and culture.</title>
        <authorList>
            <person name="Gilroy R."/>
            <person name="Ravi A."/>
            <person name="Getino M."/>
            <person name="Pursley I."/>
            <person name="Horton D.L."/>
            <person name="Alikhan N.F."/>
            <person name="Baker D."/>
            <person name="Gharbi K."/>
            <person name="Hall N."/>
            <person name="Watson M."/>
            <person name="Adriaenssens E.M."/>
            <person name="Foster-Nyarko E."/>
            <person name="Jarju S."/>
            <person name="Secka A."/>
            <person name="Antonio M."/>
            <person name="Oren A."/>
            <person name="Chaudhuri R.R."/>
            <person name="La Ragione R."/>
            <person name="Hildebrand F."/>
            <person name="Pallen M.J."/>
        </authorList>
    </citation>
    <scope>NUCLEOTIDE SEQUENCE</scope>
    <source>
        <strain evidence="3">ChiBcec8-13705</strain>
    </source>
</reference>
<dbReference type="CDD" id="cd02440">
    <property type="entry name" value="AdoMet_MTases"/>
    <property type="match status" value="1"/>
</dbReference>
<comment type="caution">
    <text evidence="3">The sequence shown here is derived from an EMBL/GenBank/DDBJ whole genome shotgun (WGS) entry which is preliminary data.</text>
</comment>
<evidence type="ECO:0000313" key="4">
    <source>
        <dbReference type="Proteomes" id="UP000886803"/>
    </source>
</evidence>
<reference evidence="3" key="2">
    <citation type="submission" date="2021-04" db="EMBL/GenBank/DDBJ databases">
        <authorList>
            <person name="Gilroy R."/>
        </authorList>
    </citation>
    <scope>NUCLEOTIDE SEQUENCE</scope>
    <source>
        <strain evidence="3">ChiBcec8-13705</strain>
    </source>
</reference>
<dbReference type="InterPro" id="IPR050210">
    <property type="entry name" value="tRNA_Adenine-N(6)_MTase"/>
</dbReference>
<evidence type="ECO:0000259" key="2">
    <source>
        <dbReference type="Pfam" id="PF05175"/>
    </source>
</evidence>
<dbReference type="GO" id="GO:0008170">
    <property type="term" value="F:N-methyltransferase activity"/>
    <property type="evidence" value="ECO:0007669"/>
    <property type="project" value="UniProtKB-ARBA"/>
</dbReference>
<organism evidence="3 4">
    <name type="scientific">Candidatus Gemmiger avicola</name>
    <dbReference type="NCBI Taxonomy" id="2838605"/>
    <lineage>
        <taxon>Bacteria</taxon>
        <taxon>Bacillati</taxon>
        <taxon>Bacillota</taxon>
        <taxon>Clostridia</taxon>
        <taxon>Eubacteriales</taxon>
        <taxon>Gemmiger</taxon>
    </lineage>
</organism>
<protein>
    <submittedName>
        <fullName evidence="3">Methyltransferase</fullName>
    </submittedName>
</protein>
<dbReference type="GO" id="GO:0032259">
    <property type="term" value="P:methylation"/>
    <property type="evidence" value="ECO:0007669"/>
    <property type="project" value="UniProtKB-KW"/>
</dbReference>
<dbReference type="Gene3D" id="3.40.50.150">
    <property type="entry name" value="Vaccinia Virus protein VP39"/>
    <property type="match status" value="1"/>
</dbReference>
<accession>A0A9D2M5F0</accession>
<dbReference type="InterPro" id="IPR007848">
    <property type="entry name" value="Small_mtfrase_dom"/>
</dbReference>
<dbReference type="PROSITE" id="PS00092">
    <property type="entry name" value="N6_MTASE"/>
    <property type="match status" value="1"/>
</dbReference>
<feature type="compositionally biased region" description="Basic and acidic residues" evidence="1">
    <location>
        <begin position="230"/>
        <end position="242"/>
    </location>
</feature>
<feature type="region of interest" description="Disordered" evidence="1">
    <location>
        <begin position="211"/>
        <end position="242"/>
    </location>
</feature>
<dbReference type="AlphaFoldDB" id="A0A9D2M5F0"/>
<keyword evidence="3" id="KW-0808">Transferase</keyword>
<name>A0A9D2M5F0_9FIRM</name>
<dbReference type="EMBL" id="DWYG01000014">
    <property type="protein sequence ID" value="HJB41140.1"/>
    <property type="molecule type" value="Genomic_DNA"/>
</dbReference>
<sequence length="242" mass="25316">MRTEILDNGTRVLTAPGAQFGSDALLLARFCTPRPQETAADLGSGCGIVALCWHDAGHRGRCTAVEVDPAASALCAKAVRENGPAAAHIEPRCADLRGFCTAGPARGQYDLVACNPPYFTAGQKSPDPRRAAARHEGGCTLEDVAAAAARALRYGGRFALCHRPDQLARVFAVLAAAGLEPKRLAFAKNAPGGRPWLFLLEARRGGKPGLVVEEDRLPGDTAFGAAGPDAEPKEKKEAPAAK</sequence>